<dbReference type="GO" id="GO:0000127">
    <property type="term" value="C:transcription factor TFIIIC complex"/>
    <property type="evidence" value="ECO:0007669"/>
    <property type="project" value="TreeGrafter"/>
</dbReference>
<organism evidence="5 6">
    <name type="scientific">Camellia sinensis var. sinensis</name>
    <name type="common">China tea</name>
    <dbReference type="NCBI Taxonomy" id="542762"/>
    <lineage>
        <taxon>Eukaryota</taxon>
        <taxon>Viridiplantae</taxon>
        <taxon>Streptophyta</taxon>
        <taxon>Embryophyta</taxon>
        <taxon>Tracheophyta</taxon>
        <taxon>Spermatophyta</taxon>
        <taxon>Magnoliopsida</taxon>
        <taxon>eudicotyledons</taxon>
        <taxon>Gunneridae</taxon>
        <taxon>Pentapetalae</taxon>
        <taxon>asterids</taxon>
        <taxon>Ericales</taxon>
        <taxon>Theaceae</taxon>
        <taxon>Camellia</taxon>
    </lineage>
</organism>
<feature type="compositionally biased region" description="Basic residues" evidence="4">
    <location>
        <begin position="270"/>
        <end position="279"/>
    </location>
</feature>
<evidence type="ECO:0000256" key="4">
    <source>
        <dbReference type="SAM" id="MobiDB-lite"/>
    </source>
</evidence>
<dbReference type="SUPFAM" id="SSF50978">
    <property type="entry name" value="WD40 repeat-like"/>
    <property type="match status" value="1"/>
</dbReference>
<keyword evidence="6" id="KW-1185">Reference proteome</keyword>
<evidence type="ECO:0000313" key="5">
    <source>
        <dbReference type="EMBL" id="THG11355.1"/>
    </source>
</evidence>
<dbReference type="GO" id="GO:0006383">
    <property type="term" value="P:transcription by RNA polymerase III"/>
    <property type="evidence" value="ECO:0007669"/>
    <property type="project" value="TreeGrafter"/>
</dbReference>
<dbReference type="STRING" id="542762.A0A4S4E7F5"/>
<feature type="compositionally biased region" description="Basic residues" evidence="4">
    <location>
        <begin position="430"/>
        <end position="439"/>
    </location>
</feature>
<feature type="compositionally biased region" description="Basic residues" evidence="4">
    <location>
        <begin position="1012"/>
        <end position="1023"/>
    </location>
</feature>
<accession>A0A4S4E7F5</accession>
<proteinExistence type="predicted"/>
<feature type="compositionally biased region" description="Basic residues" evidence="4">
    <location>
        <begin position="310"/>
        <end position="319"/>
    </location>
</feature>
<evidence type="ECO:0000256" key="1">
    <source>
        <dbReference type="ARBA" id="ARBA00004123"/>
    </source>
</evidence>
<dbReference type="Proteomes" id="UP000306102">
    <property type="component" value="Unassembled WGS sequence"/>
</dbReference>
<dbReference type="EMBL" id="SDRB02007324">
    <property type="protein sequence ID" value="THG11355.1"/>
    <property type="molecule type" value="Genomic_DNA"/>
</dbReference>
<feature type="region of interest" description="Disordered" evidence="4">
    <location>
        <begin position="501"/>
        <end position="520"/>
    </location>
</feature>
<sequence>MEGVVEVDVDVDATIAEMVTKKRGRKKVNIAERKKTGQGRKKKVQSVAMDGESLPGSAEGHNDNNPLGITVSMFDYSVKNHFRAMNRIRKLCGEEECDDLDKREFERLSSSITFIREWTHFNYQPRVVRFACQNESSPQGKDVIGGITLSQFSAATVPKKDGQDGNILSPVSSKDFVMYVGGSVWALDWCPRVHQHSDHHTKCEFIAIAAHPPESYHHKLGAPLIGRGIIQIWCILNVGAKEEEVPQMEKKTKQNSRKSTTEMVISPQPKKPRGRPRKKPINESVDNLDGNNEYVQPLAVQFSENSSQPKKPRGIPRKKPINESVDNLDGNNEYVQPLAVQFSENSSQPKKPRGIPRKKPINEPVDNLDGNNEYVQALAVQFSENSSQPKKPRGIPRKKLINESVDNLDGNNEYVQPLAVQFSENSSQPKKSRGRPRKKPMNESVDNLDGNNEYVQPLAVQFSESSSQPKKPRGRSWNKPINESVDNLDGDNEYVQALAVQISEKSSQPKKPRGRPWKKPINESVGMVAIDTHEHVTKKGSGRTWEGCRQGVSADNSVLASSVKSTKLHAKSRADNFMHHDGLPLLTQNENRESSLVNPIACLNSGQDHKNGSLESSVASCLIPKDAALPRVVLCLAHNGKVAWDVKWRPSNACDMDFKHRMGYLAVLLGSGALEVWEIPHPQTMKFIYSTCEVEGTDPRFVKLEPIFRCSKLKCGDRQSIPLTVEWSTSCHDFILAGCHDGVVALWKFSVNGITEDTRPLLCFSADTVPIRALAWAPVESDPESANVIVTAGHRGLKFWDIRDPFRPLWDLNPVQRIIYSLDWLADPSCVIVSFDDGTLRILSLSKAAYDVPVTGKPFVGTQQQGFHSYYCSSFAIWSVQVSRLTGMVAYCSADGTVLRFQLTTKAVEKDPLRNRAPHFLCGYLSEEESTLTVITPLPDTPFPMKSSLNEWSNAPRTIRGFLSVSNQAKRAKEQMTKGHTFDGQTLALCHGDDTGIEIGSEDTLVSPKSKQTPKSKTSGKKKLTADDQALVCRDEETENVERGDSEKGETGNEIEVFPPKIVAMHRVRWNMNKGSERWLCSGGAGGIVRCQEI</sequence>
<dbReference type="PRINTS" id="PR00929">
    <property type="entry name" value="ATHOOK"/>
</dbReference>
<feature type="region of interest" description="Disordered" evidence="4">
    <location>
        <begin position="999"/>
        <end position="1026"/>
    </location>
</feature>
<dbReference type="SMART" id="SM00320">
    <property type="entry name" value="WD40"/>
    <property type="match status" value="4"/>
</dbReference>
<feature type="region of interest" description="Disordered" evidence="4">
    <location>
        <begin position="420"/>
        <end position="490"/>
    </location>
</feature>
<gene>
    <name evidence="5" type="ORF">TEA_018857</name>
</gene>
<dbReference type="GO" id="GO:0005634">
    <property type="term" value="C:nucleus"/>
    <property type="evidence" value="ECO:0007669"/>
    <property type="project" value="UniProtKB-SubCell"/>
</dbReference>
<comment type="caution">
    <text evidence="5">The sequence shown here is derived from an EMBL/GenBank/DDBJ whole genome shotgun (WGS) entry which is preliminary data.</text>
</comment>
<feature type="compositionally biased region" description="Basic residues" evidence="4">
    <location>
        <begin position="350"/>
        <end position="359"/>
    </location>
</feature>
<dbReference type="PANTHER" id="PTHR15052">
    <property type="entry name" value="RNA POLYMERASE III TRANSCRIPTION INITIATION FACTOR COMPLEX SUBUNIT"/>
    <property type="match status" value="1"/>
</dbReference>
<protein>
    <submittedName>
        <fullName evidence="5">Uncharacterized protein</fullName>
    </submittedName>
</protein>
<evidence type="ECO:0000256" key="2">
    <source>
        <dbReference type="ARBA" id="ARBA00023163"/>
    </source>
</evidence>
<dbReference type="InterPro" id="IPR036322">
    <property type="entry name" value="WD40_repeat_dom_sf"/>
</dbReference>
<dbReference type="PANTHER" id="PTHR15052:SF2">
    <property type="entry name" value="GENERAL TRANSCRIPTION FACTOR 3C POLYPEPTIDE 2"/>
    <property type="match status" value="1"/>
</dbReference>
<keyword evidence="2" id="KW-0804">Transcription</keyword>
<dbReference type="GO" id="GO:0003677">
    <property type="term" value="F:DNA binding"/>
    <property type="evidence" value="ECO:0007669"/>
    <property type="project" value="InterPro"/>
</dbReference>
<keyword evidence="3" id="KW-0539">Nucleus</keyword>
<reference evidence="5 6" key="1">
    <citation type="journal article" date="2018" name="Proc. Natl. Acad. Sci. U.S.A.">
        <title>Draft genome sequence of Camellia sinensis var. sinensis provides insights into the evolution of the tea genome and tea quality.</title>
        <authorList>
            <person name="Wei C."/>
            <person name="Yang H."/>
            <person name="Wang S."/>
            <person name="Zhao J."/>
            <person name="Liu C."/>
            <person name="Gao L."/>
            <person name="Xia E."/>
            <person name="Lu Y."/>
            <person name="Tai Y."/>
            <person name="She G."/>
            <person name="Sun J."/>
            <person name="Cao H."/>
            <person name="Tong W."/>
            <person name="Gao Q."/>
            <person name="Li Y."/>
            <person name="Deng W."/>
            <person name="Jiang X."/>
            <person name="Wang W."/>
            <person name="Chen Q."/>
            <person name="Zhang S."/>
            <person name="Li H."/>
            <person name="Wu J."/>
            <person name="Wang P."/>
            <person name="Li P."/>
            <person name="Shi C."/>
            <person name="Zheng F."/>
            <person name="Jian J."/>
            <person name="Huang B."/>
            <person name="Shan D."/>
            <person name="Shi M."/>
            <person name="Fang C."/>
            <person name="Yue Y."/>
            <person name="Li F."/>
            <person name="Li D."/>
            <person name="Wei S."/>
            <person name="Han B."/>
            <person name="Jiang C."/>
            <person name="Yin Y."/>
            <person name="Xia T."/>
            <person name="Zhang Z."/>
            <person name="Bennetzen J.L."/>
            <person name="Zhao S."/>
            <person name="Wan X."/>
        </authorList>
    </citation>
    <scope>NUCLEOTIDE SEQUENCE [LARGE SCALE GENOMIC DNA]</scope>
    <source>
        <strain evidence="6">cv. Shuchazao</strain>
        <tissue evidence="5">Leaf</tissue>
    </source>
</reference>
<dbReference type="InterPro" id="IPR017956">
    <property type="entry name" value="AT_hook_DNA-bd_motif"/>
</dbReference>
<name>A0A4S4E7F5_CAMSN</name>
<dbReference type="AlphaFoldDB" id="A0A4S4E7F5"/>
<comment type="subcellular location">
    <subcellularLocation>
        <location evidence="1">Nucleus</location>
    </subcellularLocation>
</comment>
<dbReference type="InterPro" id="IPR052416">
    <property type="entry name" value="GTF3C_component"/>
</dbReference>
<dbReference type="InterPro" id="IPR015943">
    <property type="entry name" value="WD40/YVTN_repeat-like_dom_sf"/>
</dbReference>
<feature type="compositionally biased region" description="Basic residues" evidence="4">
    <location>
        <begin position="508"/>
        <end position="518"/>
    </location>
</feature>
<evidence type="ECO:0000313" key="6">
    <source>
        <dbReference type="Proteomes" id="UP000306102"/>
    </source>
</evidence>
<dbReference type="Gene3D" id="2.130.10.10">
    <property type="entry name" value="YVTN repeat-like/Quinoprotein amine dehydrogenase"/>
    <property type="match status" value="1"/>
</dbReference>
<dbReference type="InterPro" id="IPR001680">
    <property type="entry name" value="WD40_rpt"/>
</dbReference>
<evidence type="ECO:0000256" key="3">
    <source>
        <dbReference type="ARBA" id="ARBA00023242"/>
    </source>
</evidence>
<feature type="region of interest" description="Disordered" evidence="4">
    <location>
        <begin position="244"/>
        <end position="369"/>
    </location>
</feature>
<feature type="region of interest" description="Disordered" evidence="4">
    <location>
        <begin position="33"/>
        <end position="64"/>
    </location>
</feature>